<gene>
    <name evidence="2" type="ORF">CHS0354_006298</name>
</gene>
<protein>
    <submittedName>
        <fullName evidence="2">Uncharacterized protein</fullName>
    </submittedName>
</protein>
<comment type="caution">
    <text evidence="2">The sequence shown here is derived from an EMBL/GenBank/DDBJ whole genome shotgun (WGS) entry which is preliminary data.</text>
</comment>
<proteinExistence type="predicted"/>
<feature type="region of interest" description="Disordered" evidence="1">
    <location>
        <begin position="37"/>
        <end position="64"/>
    </location>
</feature>
<evidence type="ECO:0000313" key="3">
    <source>
        <dbReference type="Proteomes" id="UP001195483"/>
    </source>
</evidence>
<dbReference type="EMBL" id="JAEAOA010000438">
    <property type="protein sequence ID" value="KAK3585251.1"/>
    <property type="molecule type" value="Genomic_DNA"/>
</dbReference>
<sequence length="143" mass="15832">MADENASAFYIILVIVSMQQTMMTDYVSPTSRSSLLRSLQDKSSQAHNSNPYSRTLSAPWHPSATPETLPQLSQALDFCSPYSIPIDLYSTDNIEETLFTVLQSITLTEKEALTLSSRSNKTEPEIQFQSTTSWTGSGLIITS</sequence>
<keyword evidence="3" id="KW-1185">Reference proteome</keyword>
<reference evidence="2" key="3">
    <citation type="submission" date="2023-05" db="EMBL/GenBank/DDBJ databases">
        <authorList>
            <person name="Smith C.H."/>
        </authorList>
    </citation>
    <scope>NUCLEOTIDE SEQUENCE</scope>
    <source>
        <strain evidence="2">CHS0354</strain>
        <tissue evidence="2">Mantle</tissue>
    </source>
</reference>
<organism evidence="2 3">
    <name type="scientific">Potamilus streckersoni</name>
    <dbReference type="NCBI Taxonomy" id="2493646"/>
    <lineage>
        <taxon>Eukaryota</taxon>
        <taxon>Metazoa</taxon>
        <taxon>Spiralia</taxon>
        <taxon>Lophotrochozoa</taxon>
        <taxon>Mollusca</taxon>
        <taxon>Bivalvia</taxon>
        <taxon>Autobranchia</taxon>
        <taxon>Heteroconchia</taxon>
        <taxon>Palaeoheterodonta</taxon>
        <taxon>Unionida</taxon>
        <taxon>Unionoidea</taxon>
        <taxon>Unionidae</taxon>
        <taxon>Ambleminae</taxon>
        <taxon>Lampsilini</taxon>
        <taxon>Potamilus</taxon>
    </lineage>
</organism>
<accession>A0AAE0S4M9</accession>
<feature type="compositionally biased region" description="Polar residues" evidence="1">
    <location>
        <begin position="46"/>
        <end position="56"/>
    </location>
</feature>
<reference evidence="2" key="2">
    <citation type="journal article" date="2021" name="Genome Biol. Evol.">
        <title>Developing a high-quality reference genome for a parasitic bivalve with doubly uniparental inheritance (Bivalvia: Unionida).</title>
        <authorList>
            <person name="Smith C.H."/>
        </authorList>
    </citation>
    <scope>NUCLEOTIDE SEQUENCE</scope>
    <source>
        <strain evidence="2">CHS0354</strain>
        <tissue evidence="2">Mantle</tissue>
    </source>
</reference>
<dbReference type="Proteomes" id="UP001195483">
    <property type="component" value="Unassembled WGS sequence"/>
</dbReference>
<evidence type="ECO:0000256" key="1">
    <source>
        <dbReference type="SAM" id="MobiDB-lite"/>
    </source>
</evidence>
<dbReference type="AlphaFoldDB" id="A0AAE0S4M9"/>
<reference evidence="2" key="1">
    <citation type="journal article" date="2021" name="Genome Biol. Evol.">
        <title>A High-Quality Reference Genome for a Parasitic Bivalve with Doubly Uniparental Inheritance (Bivalvia: Unionida).</title>
        <authorList>
            <person name="Smith C.H."/>
        </authorList>
    </citation>
    <scope>NUCLEOTIDE SEQUENCE</scope>
    <source>
        <strain evidence="2">CHS0354</strain>
    </source>
</reference>
<name>A0AAE0S4M9_9BIVA</name>
<evidence type="ECO:0000313" key="2">
    <source>
        <dbReference type="EMBL" id="KAK3585251.1"/>
    </source>
</evidence>